<keyword evidence="7" id="KW-1185">Reference proteome</keyword>
<dbReference type="EC" id="3.6.1.27" evidence="1"/>
<dbReference type="SUPFAM" id="SSF56925">
    <property type="entry name" value="OMPA-like"/>
    <property type="match status" value="1"/>
</dbReference>
<protein>
    <recommendedName>
        <fullName evidence="1">undecaprenyl-diphosphate phosphatase</fullName>
        <ecNumber evidence="1">3.6.1.27</ecNumber>
    </recommendedName>
    <alternativeName>
        <fullName evidence="2">Undecaprenyl pyrophosphate phosphatase</fullName>
    </alternativeName>
</protein>
<gene>
    <name evidence="6" type="ORF">JQC93_04205</name>
</gene>
<dbReference type="InterPro" id="IPR011250">
    <property type="entry name" value="OMP/PagP_B-barrel"/>
</dbReference>
<evidence type="ECO:0000256" key="2">
    <source>
        <dbReference type="ARBA" id="ARBA00032707"/>
    </source>
</evidence>
<dbReference type="InterPro" id="IPR036938">
    <property type="entry name" value="PAP2/HPO_sf"/>
</dbReference>
<comment type="catalytic activity">
    <reaction evidence="3">
        <text>di-trans,octa-cis-undecaprenyl diphosphate + H2O = di-trans,octa-cis-undecaprenyl phosphate + phosphate + H(+)</text>
        <dbReference type="Rhea" id="RHEA:28094"/>
        <dbReference type="ChEBI" id="CHEBI:15377"/>
        <dbReference type="ChEBI" id="CHEBI:15378"/>
        <dbReference type="ChEBI" id="CHEBI:43474"/>
        <dbReference type="ChEBI" id="CHEBI:58405"/>
        <dbReference type="ChEBI" id="CHEBI:60392"/>
        <dbReference type="EC" id="3.6.1.27"/>
    </reaction>
</comment>
<dbReference type="SMART" id="SM00014">
    <property type="entry name" value="acidPPc"/>
    <property type="match status" value="1"/>
</dbReference>
<keyword evidence="4" id="KW-0732">Signal</keyword>
<dbReference type="Pfam" id="PF01569">
    <property type="entry name" value="PAP2"/>
    <property type="match status" value="1"/>
</dbReference>
<evidence type="ECO:0000259" key="5">
    <source>
        <dbReference type="SMART" id="SM00014"/>
    </source>
</evidence>
<dbReference type="PANTHER" id="PTHR14969:SF13">
    <property type="entry name" value="AT30094P"/>
    <property type="match status" value="1"/>
</dbReference>
<comment type="caution">
    <text evidence="6">The sequence shown here is derived from an EMBL/GenBank/DDBJ whole genome shotgun (WGS) entry which is preliminary data.</text>
</comment>
<dbReference type="SUPFAM" id="SSF48317">
    <property type="entry name" value="Acid phosphatase/Vanadium-dependent haloperoxidase"/>
    <property type="match status" value="1"/>
</dbReference>
<evidence type="ECO:0000256" key="4">
    <source>
        <dbReference type="SAM" id="SignalP"/>
    </source>
</evidence>
<dbReference type="RefSeq" id="WP_205157190.1">
    <property type="nucleotide sequence ID" value="NZ_JAFEUM010000001.1"/>
</dbReference>
<evidence type="ECO:0000256" key="1">
    <source>
        <dbReference type="ARBA" id="ARBA00012374"/>
    </source>
</evidence>
<sequence>MKTKLLTAILSAATLSTAYASTNAINQNISDDYVSSGDYLQILIPATGLLAAWLHEDPQGAKQLALSVGAAQVIVQGGKKIVGRVRPNGNGTSSFPSGHTAAAFSGAAFLQSRYGSAWGIPAYVAASYVGLSRMHGNRHHADDVLAAAGISFLVNQYIVSPFQPENVAFTAVPKEDGVSFGVSFANEFFAKQSRQAYEQRTSGPQNHRIELDIGFNLEDSLRKAGLPGSTLVDEVQPFASLTYDYQINEDSFLEVNLSPNETRQYGQTEYSFDFEGNHYEAGEDVYLAFRQWSLGATYNRAFELTDNLTASLGAGAAGYILDFEIDKNNGGKHSRVTEYRIMPTLNSHLDYEVVDDLHTFAHVQYQKLKSDSVLLAEAGVRYDLNKEWDVSVKYQHQDANWKSKQLGYQSKSVVLSIANRF</sequence>
<feature type="domain" description="Phosphatidic acid phosphatase type 2/haloperoxidase" evidence="5">
    <location>
        <begin position="59"/>
        <end position="159"/>
    </location>
</feature>
<proteinExistence type="predicted"/>
<dbReference type="Gene3D" id="1.20.144.10">
    <property type="entry name" value="Phosphatidic acid phosphatase type 2/haloperoxidase"/>
    <property type="match status" value="1"/>
</dbReference>
<evidence type="ECO:0000313" key="6">
    <source>
        <dbReference type="EMBL" id="MBM7035602.1"/>
    </source>
</evidence>
<dbReference type="InterPro" id="IPR000326">
    <property type="entry name" value="PAP2/HPO"/>
</dbReference>
<evidence type="ECO:0000313" key="7">
    <source>
        <dbReference type="Proteomes" id="UP000809621"/>
    </source>
</evidence>
<accession>A0ABS2HGL4</accession>
<feature type="signal peptide" evidence="4">
    <location>
        <begin position="1"/>
        <end position="20"/>
    </location>
</feature>
<dbReference type="PANTHER" id="PTHR14969">
    <property type="entry name" value="SPHINGOSINE-1-PHOSPHATE PHOSPHOHYDROLASE"/>
    <property type="match status" value="1"/>
</dbReference>
<name>A0ABS2HGL4_9VIBR</name>
<reference evidence="6 7" key="1">
    <citation type="submission" date="2021-02" db="EMBL/GenBank/DDBJ databases">
        <authorList>
            <person name="Park J.-S."/>
        </authorList>
    </citation>
    <scope>NUCLEOTIDE SEQUENCE [LARGE SCALE GENOMIC DNA]</scope>
    <source>
        <strain evidence="6 7">188UL20-2</strain>
    </source>
</reference>
<dbReference type="EMBL" id="JAFEUM010000001">
    <property type="protein sequence ID" value="MBM7035602.1"/>
    <property type="molecule type" value="Genomic_DNA"/>
</dbReference>
<dbReference type="CDD" id="cd03394">
    <property type="entry name" value="PAP2_like_5"/>
    <property type="match status" value="1"/>
</dbReference>
<evidence type="ECO:0000256" key="3">
    <source>
        <dbReference type="ARBA" id="ARBA00047594"/>
    </source>
</evidence>
<organism evidence="6 7">
    <name type="scientific">Vibrio ulleungensis</name>
    <dbReference type="NCBI Taxonomy" id="2807619"/>
    <lineage>
        <taxon>Bacteria</taxon>
        <taxon>Pseudomonadati</taxon>
        <taxon>Pseudomonadota</taxon>
        <taxon>Gammaproteobacteria</taxon>
        <taxon>Vibrionales</taxon>
        <taxon>Vibrionaceae</taxon>
        <taxon>Vibrio</taxon>
    </lineage>
</organism>
<feature type="chain" id="PRO_5046738058" description="undecaprenyl-diphosphate phosphatase" evidence="4">
    <location>
        <begin position="21"/>
        <end position="421"/>
    </location>
</feature>
<dbReference type="Proteomes" id="UP000809621">
    <property type="component" value="Unassembled WGS sequence"/>
</dbReference>